<dbReference type="EMBL" id="CM037159">
    <property type="protein sequence ID" value="KAH7865556.1"/>
    <property type="molecule type" value="Genomic_DNA"/>
</dbReference>
<evidence type="ECO:0000313" key="2">
    <source>
        <dbReference type="Proteomes" id="UP000828048"/>
    </source>
</evidence>
<accession>A0ACB7ZJC4</accession>
<organism evidence="1 2">
    <name type="scientific">Vaccinium darrowii</name>
    <dbReference type="NCBI Taxonomy" id="229202"/>
    <lineage>
        <taxon>Eukaryota</taxon>
        <taxon>Viridiplantae</taxon>
        <taxon>Streptophyta</taxon>
        <taxon>Embryophyta</taxon>
        <taxon>Tracheophyta</taxon>
        <taxon>Spermatophyta</taxon>
        <taxon>Magnoliopsida</taxon>
        <taxon>eudicotyledons</taxon>
        <taxon>Gunneridae</taxon>
        <taxon>Pentapetalae</taxon>
        <taxon>asterids</taxon>
        <taxon>Ericales</taxon>
        <taxon>Ericaceae</taxon>
        <taxon>Vaccinioideae</taxon>
        <taxon>Vaccinieae</taxon>
        <taxon>Vaccinium</taxon>
    </lineage>
</organism>
<proteinExistence type="predicted"/>
<name>A0ACB7ZJC4_9ERIC</name>
<gene>
    <name evidence="1" type="ORF">Vadar_008196</name>
</gene>
<keyword evidence="2" id="KW-1185">Reference proteome</keyword>
<dbReference type="Proteomes" id="UP000828048">
    <property type="component" value="Chromosome 9"/>
</dbReference>
<comment type="caution">
    <text evidence="1">The sequence shown here is derived from an EMBL/GenBank/DDBJ whole genome shotgun (WGS) entry which is preliminary data.</text>
</comment>
<protein>
    <submittedName>
        <fullName evidence="1">Uncharacterized protein</fullName>
    </submittedName>
</protein>
<reference evidence="1 2" key="1">
    <citation type="journal article" date="2021" name="Hortic Res">
        <title>High-quality reference genome and annotation aids understanding of berry development for evergreen blueberry (Vaccinium darrowii).</title>
        <authorList>
            <person name="Yu J."/>
            <person name="Hulse-Kemp A.M."/>
            <person name="Babiker E."/>
            <person name="Staton M."/>
        </authorList>
    </citation>
    <scope>NUCLEOTIDE SEQUENCE [LARGE SCALE GENOMIC DNA]</scope>
    <source>
        <strain evidence="2">cv. NJ 8807/NJ 8810</strain>
        <tissue evidence="1">Young leaf</tissue>
    </source>
</reference>
<evidence type="ECO:0000313" key="1">
    <source>
        <dbReference type="EMBL" id="KAH7865556.1"/>
    </source>
</evidence>
<sequence length="336" mass="38909">MDSSHWLYHLLSIYLSITTTISKSILFFLSHLKRFPFIVTILDPLLSILYHFYGLSPCTVDLDDQTTMHYWTAKHRRFNRPSLVLIHGYGSTSKWQFYRQVGQLSRAFNVYLPELLFFGESYTSREERTEVFQARCVCEGLKRLGVEKFSVYAISYGGWVGYRMAEMYPEMVEKVVIVSSGVGLTEEQKGEHLGKLGMDVRDLLCPEKPEHLRSLVDLTMYKSKFGTWVPDFFLREYIRVMCMKYRKERIELVEYLMAKKADSDQLPVLTQETLLIWGDQDKVFPPYLAYQLQRHLGSKSKVEIIEETGHAATIEAADALNDLIMSFVLSSPKLAA</sequence>